<evidence type="ECO:0000256" key="1">
    <source>
        <dbReference type="ARBA" id="ARBA00005369"/>
    </source>
</evidence>
<accession>A0ABZ0B6I0</accession>
<dbReference type="Pfam" id="PF01135">
    <property type="entry name" value="PCMT"/>
    <property type="match status" value="1"/>
</dbReference>
<dbReference type="Proteomes" id="UP001302249">
    <property type="component" value="Chromosome"/>
</dbReference>
<proteinExistence type="inferred from homology"/>
<protein>
    <recommendedName>
        <fullName evidence="2">Protein-L-isoaspartate O-methyltransferase</fullName>
    </recommendedName>
    <alternativeName>
        <fullName evidence="3">Protein L-isoaspartyl methyltransferase</fullName>
    </alternativeName>
</protein>
<comment type="similarity">
    <text evidence="1">Belongs to the methyltransferase superfamily. L-isoaspartyl/D-aspartyl protein methyltransferase family.</text>
</comment>
<sequence>MNNQADLSRFEKMRRAMVASQLRTNAVDDARVVQAMAVVPRERYLPDGVREIAYRDTLLPLGRGRHQNLPMATGRLLTEARIGRDDSVLLIGAAGGYTAAVIALLAKSVTALEVDPDLVGLAREALADVKNVEVVEGPLCAGWAVGQPYDAIIVDGAVEDLPAEIVAQARVGAHIATGIVDRGVTRLAVGERTQGGFGLFDFADADCAILPGFDRPKRFTF</sequence>
<dbReference type="RefSeq" id="WP_313914002.1">
    <property type="nucleotide sequence ID" value="NZ_CP135076.1"/>
</dbReference>
<evidence type="ECO:0000256" key="3">
    <source>
        <dbReference type="ARBA" id="ARBA00030757"/>
    </source>
</evidence>
<dbReference type="SUPFAM" id="SSF53335">
    <property type="entry name" value="S-adenosyl-L-methionine-dependent methyltransferases"/>
    <property type="match status" value="1"/>
</dbReference>
<dbReference type="PANTHER" id="PTHR11579:SF18">
    <property type="entry name" value="PROTEIN-L-ISOASPARTATE O-METHYLTRANSFERASE"/>
    <property type="match status" value="1"/>
</dbReference>
<dbReference type="EMBL" id="CP135076">
    <property type="protein sequence ID" value="WNO52994.1"/>
    <property type="molecule type" value="Genomic_DNA"/>
</dbReference>
<dbReference type="InterPro" id="IPR000682">
    <property type="entry name" value="PCMT"/>
</dbReference>
<dbReference type="CDD" id="cd02440">
    <property type="entry name" value="AdoMet_MTases"/>
    <property type="match status" value="1"/>
</dbReference>
<keyword evidence="5" id="KW-1185">Reference proteome</keyword>
<dbReference type="InterPro" id="IPR029063">
    <property type="entry name" value="SAM-dependent_MTases_sf"/>
</dbReference>
<name>A0ABZ0B6I0_9SPHN</name>
<reference evidence="4 5" key="1">
    <citation type="submission" date="2023-09" db="EMBL/GenBank/DDBJ databases">
        <authorList>
            <person name="Rey-Velasco X."/>
        </authorList>
    </citation>
    <scope>NUCLEOTIDE SEQUENCE [LARGE SCALE GENOMIC DNA]</scope>
    <source>
        <strain evidence="4 5">W311</strain>
    </source>
</reference>
<evidence type="ECO:0000313" key="5">
    <source>
        <dbReference type="Proteomes" id="UP001302249"/>
    </source>
</evidence>
<evidence type="ECO:0000256" key="2">
    <source>
        <dbReference type="ARBA" id="ARBA00013346"/>
    </source>
</evidence>
<dbReference type="PANTHER" id="PTHR11579">
    <property type="entry name" value="PROTEIN-L-ISOASPARTATE O-METHYLTRANSFERASE"/>
    <property type="match status" value="1"/>
</dbReference>
<organism evidence="4 5">
    <name type="scientific">Stakelama saccharophila</name>
    <dbReference type="NCBI Taxonomy" id="3075605"/>
    <lineage>
        <taxon>Bacteria</taxon>
        <taxon>Pseudomonadati</taxon>
        <taxon>Pseudomonadota</taxon>
        <taxon>Alphaproteobacteria</taxon>
        <taxon>Sphingomonadales</taxon>
        <taxon>Sphingomonadaceae</taxon>
        <taxon>Stakelama</taxon>
    </lineage>
</organism>
<gene>
    <name evidence="4" type="ORF">RPR59_11075</name>
</gene>
<evidence type="ECO:0000313" key="4">
    <source>
        <dbReference type="EMBL" id="WNO52994.1"/>
    </source>
</evidence>
<dbReference type="Gene3D" id="3.40.50.150">
    <property type="entry name" value="Vaccinia Virus protein VP39"/>
    <property type="match status" value="1"/>
</dbReference>